<name>A0A250J3V3_9BACT</name>
<feature type="transmembrane region" description="Helical" evidence="1">
    <location>
        <begin position="188"/>
        <end position="207"/>
    </location>
</feature>
<sequence length="263" mass="28753">MNGLKETAVIWSAECQRTLRSTRVLALLGLYSLFSLLVFVVAAFLRSFVQQMTQSGMMTVPSEGIPLAVVVVFFFSLFFLPLYVALMGFDQVSGEVGPRSIRYLTVRARRSSVLWGKLLAQATVLLSLVFALDLGLCVYAWVSTPGFGLADFGESLLRFWLASAVFSSTFLSLTSLCSCVTTSPPVSLILNLAVLVFSLVLWMTALADEGNPVRYLRFLSPLKYSLDLLDPALRTAAISVAAYAVFTLLFLGSALTALRTRDL</sequence>
<gene>
    <name evidence="2" type="ORF">CYFUS_003623</name>
</gene>
<keyword evidence="1" id="KW-0812">Transmembrane</keyword>
<protein>
    <recommendedName>
        <fullName evidence="4">ABC transporter permease</fullName>
    </recommendedName>
</protein>
<dbReference type="Proteomes" id="UP000217257">
    <property type="component" value="Chromosome"/>
</dbReference>
<proteinExistence type="predicted"/>
<keyword evidence="1" id="KW-0472">Membrane</keyword>
<organism evidence="2 3">
    <name type="scientific">Cystobacter fuscus</name>
    <dbReference type="NCBI Taxonomy" id="43"/>
    <lineage>
        <taxon>Bacteria</taxon>
        <taxon>Pseudomonadati</taxon>
        <taxon>Myxococcota</taxon>
        <taxon>Myxococcia</taxon>
        <taxon>Myxococcales</taxon>
        <taxon>Cystobacterineae</taxon>
        <taxon>Archangiaceae</taxon>
        <taxon>Cystobacter</taxon>
    </lineage>
</organism>
<feature type="transmembrane region" description="Helical" evidence="1">
    <location>
        <begin position="157"/>
        <end position="176"/>
    </location>
</feature>
<feature type="transmembrane region" description="Helical" evidence="1">
    <location>
        <begin position="65"/>
        <end position="89"/>
    </location>
</feature>
<feature type="transmembrane region" description="Helical" evidence="1">
    <location>
        <begin position="236"/>
        <end position="258"/>
    </location>
</feature>
<dbReference type="GO" id="GO:0140359">
    <property type="term" value="F:ABC-type transporter activity"/>
    <property type="evidence" value="ECO:0007669"/>
    <property type="project" value="InterPro"/>
</dbReference>
<dbReference type="AlphaFoldDB" id="A0A250J3V3"/>
<evidence type="ECO:0000313" key="3">
    <source>
        <dbReference type="Proteomes" id="UP000217257"/>
    </source>
</evidence>
<dbReference type="PANTHER" id="PTHR43471">
    <property type="entry name" value="ABC TRANSPORTER PERMEASE"/>
    <property type="match status" value="1"/>
</dbReference>
<evidence type="ECO:0000313" key="2">
    <source>
        <dbReference type="EMBL" id="ATB38190.1"/>
    </source>
</evidence>
<dbReference type="Pfam" id="PF12679">
    <property type="entry name" value="ABC2_membrane_2"/>
    <property type="match status" value="1"/>
</dbReference>
<feature type="transmembrane region" description="Helical" evidence="1">
    <location>
        <begin position="118"/>
        <end position="142"/>
    </location>
</feature>
<accession>A0A250J3V3</accession>
<feature type="transmembrane region" description="Helical" evidence="1">
    <location>
        <begin position="24"/>
        <end position="45"/>
    </location>
</feature>
<reference evidence="2 3" key="1">
    <citation type="submission" date="2017-06" db="EMBL/GenBank/DDBJ databases">
        <title>Sequencing and comparative analysis of myxobacterial genomes.</title>
        <authorList>
            <person name="Rupp O."/>
            <person name="Goesmann A."/>
            <person name="Sogaard-Andersen L."/>
        </authorList>
    </citation>
    <scope>NUCLEOTIDE SEQUENCE [LARGE SCALE GENOMIC DNA]</scope>
    <source>
        <strain evidence="2 3">DSM 52655</strain>
    </source>
</reference>
<dbReference type="KEGG" id="cfus:CYFUS_003623"/>
<dbReference type="EMBL" id="CP022098">
    <property type="protein sequence ID" value="ATB38190.1"/>
    <property type="molecule type" value="Genomic_DNA"/>
</dbReference>
<evidence type="ECO:0008006" key="4">
    <source>
        <dbReference type="Google" id="ProtNLM"/>
    </source>
</evidence>
<keyword evidence="1" id="KW-1133">Transmembrane helix</keyword>
<dbReference type="GO" id="GO:0005886">
    <property type="term" value="C:plasma membrane"/>
    <property type="evidence" value="ECO:0007669"/>
    <property type="project" value="UniProtKB-SubCell"/>
</dbReference>
<dbReference type="RefSeq" id="WP_095986396.1">
    <property type="nucleotide sequence ID" value="NZ_CP022098.1"/>
</dbReference>
<evidence type="ECO:0000256" key="1">
    <source>
        <dbReference type="SAM" id="Phobius"/>
    </source>
</evidence>